<accession>A0A9D1GV94</accession>
<reference evidence="9" key="2">
    <citation type="journal article" date="2021" name="PeerJ">
        <title>Extensive microbial diversity within the chicken gut microbiome revealed by metagenomics and culture.</title>
        <authorList>
            <person name="Gilroy R."/>
            <person name="Ravi A."/>
            <person name="Getino M."/>
            <person name="Pursley I."/>
            <person name="Horton D.L."/>
            <person name="Alikhan N.F."/>
            <person name="Baker D."/>
            <person name="Gharbi K."/>
            <person name="Hall N."/>
            <person name="Watson M."/>
            <person name="Adriaenssens E.M."/>
            <person name="Foster-Nyarko E."/>
            <person name="Jarju S."/>
            <person name="Secka A."/>
            <person name="Antonio M."/>
            <person name="Oren A."/>
            <person name="Chaudhuri R.R."/>
            <person name="La Ragione R."/>
            <person name="Hildebrand F."/>
            <person name="Pallen M.J."/>
        </authorList>
    </citation>
    <scope>NUCLEOTIDE SEQUENCE</scope>
    <source>
        <strain evidence="9">CHK33-4379</strain>
    </source>
</reference>
<feature type="transmembrane region" description="Helical" evidence="8">
    <location>
        <begin position="258"/>
        <end position="287"/>
    </location>
</feature>
<keyword evidence="6 8" id="KW-1133">Transmembrane helix</keyword>
<reference evidence="9" key="1">
    <citation type="submission" date="2020-10" db="EMBL/GenBank/DDBJ databases">
        <authorList>
            <person name="Gilroy R."/>
        </authorList>
    </citation>
    <scope>NUCLEOTIDE SEQUENCE</scope>
    <source>
        <strain evidence="9">CHK33-4379</strain>
    </source>
</reference>
<sequence length="397" mass="43372">MSKVLKRYLIMIAFGVILFVGLMNLNEVLRFAGNILTVTAPVYIGMIVAFVLNVPINGFEKLVNKFFKNKKHRPSESLVTKFCTFSVIIAIIAVLTLIATITGPEIAFSVKSVYVLIQEKWPTWVDFLEQYNIDISGIADWFSTSDFQTVLDNIISGSGSVIDTVIGAATSTISSVVTAIFASVIAVYLLLAKKVLGRQAILLMNAYLKPGYSEKVIHVATLSKSIYAKFLSGQCVEAIILGLLIFIALTIFRLPYAVLTAVLTAVFAFVPYIGAFASLLIGAFFTLIVNPNQVILFVIVYTVVQFVESQFIYPHVVGNSVGLSALWTLIAALVGGKLLGLVGIIFFIPLTAVIYTIFKEAVYERLHKNMSDGQFAVGIEDASRAEIPPVANDKENK</sequence>
<proteinExistence type="inferred from homology"/>
<keyword evidence="3" id="KW-0813">Transport</keyword>
<dbReference type="Pfam" id="PF01594">
    <property type="entry name" value="AI-2E_transport"/>
    <property type="match status" value="1"/>
</dbReference>
<protein>
    <submittedName>
        <fullName evidence="9">AI-2E family transporter</fullName>
    </submittedName>
</protein>
<feature type="transmembrane region" description="Helical" evidence="8">
    <location>
        <begin position="78"/>
        <end position="101"/>
    </location>
</feature>
<evidence type="ECO:0000256" key="2">
    <source>
        <dbReference type="ARBA" id="ARBA00009773"/>
    </source>
</evidence>
<dbReference type="PANTHER" id="PTHR21716:SF53">
    <property type="entry name" value="PERMEASE PERM-RELATED"/>
    <property type="match status" value="1"/>
</dbReference>
<feature type="transmembrane region" description="Helical" evidence="8">
    <location>
        <begin position="31"/>
        <end position="57"/>
    </location>
</feature>
<comment type="caution">
    <text evidence="9">The sequence shown here is derived from an EMBL/GenBank/DDBJ whole genome shotgun (WGS) entry which is preliminary data.</text>
</comment>
<dbReference type="PANTHER" id="PTHR21716">
    <property type="entry name" value="TRANSMEMBRANE PROTEIN"/>
    <property type="match status" value="1"/>
</dbReference>
<name>A0A9D1GV94_9FIRM</name>
<gene>
    <name evidence="9" type="ORF">IAC39_06725</name>
</gene>
<evidence type="ECO:0000313" key="9">
    <source>
        <dbReference type="EMBL" id="HIT59388.1"/>
    </source>
</evidence>
<evidence type="ECO:0000256" key="7">
    <source>
        <dbReference type="ARBA" id="ARBA00023136"/>
    </source>
</evidence>
<evidence type="ECO:0000256" key="3">
    <source>
        <dbReference type="ARBA" id="ARBA00022448"/>
    </source>
</evidence>
<comment type="similarity">
    <text evidence="2">Belongs to the autoinducer-2 exporter (AI-2E) (TC 2.A.86) family.</text>
</comment>
<dbReference type="GO" id="GO:0055085">
    <property type="term" value="P:transmembrane transport"/>
    <property type="evidence" value="ECO:0007669"/>
    <property type="project" value="TreeGrafter"/>
</dbReference>
<feature type="transmembrane region" description="Helical" evidence="8">
    <location>
        <begin position="7"/>
        <end position="25"/>
    </location>
</feature>
<keyword evidence="5 8" id="KW-0812">Transmembrane</keyword>
<feature type="transmembrane region" description="Helical" evidence="8">
    <location>
        <begin position="325"/>
        <end position="358"/>
    </location>
</feature>
<dbReference type="AlphaFoldDB" id="A0A9D1GV94"/>
<evidence type="ECO:0000256" key="5">
    <source>
        <dbReference type="ARBA" id="ARBA00022692"/>
    </source>
</evidence>
<keyword evidence="7 8" id="KW-0472">Membrane</keyword>
<feature type="transmembrane region" description="Helical" evidence="8">
    <location>
        <begin position="165"/>
        <end position="191"/>
    </location>
</feature>
<evidence type="ECO:0000256" key="6">
    <source>
        <dbReference type="ARBA" id="ARBA00022989"/>
    </source>
</evidence>
<feature type="transmembrane region" description="Helical" evidence="8">
    <location>
        <begin position="230"/>
        <end position="252"/>
    </location>
</feature>
<dbReference type="Proteomes" id="UP000824136">
    <property type="component" value="Unassembled WGS sequence"/>
</dbReference>
<evidence type="ECO:0000256" key="4">
    <source>
        <dbReference type="ARBA" id="ARBA00022475"/>
    </source>
</evidence>
<evidence type="ECO:0000256" key="8">
    <source>
        <dbReference type="SAM" id="Phobius"/>
    </source>
</evidence>
<dbReference type="EMBL" id="DVLL01000021">
    <property type="protein sequence ID" value="HIT59388.1"/>
    <property type="molecule type" value="Genomic_DNA"/>
</dbReference>
<keyword evidence="4" id="KW-1003">Cell membrane</keyword>
<comment type="subcellular location">
    <subcellularLocation>
        <location evidence="1">Cell membrane</location>
        <topology evidence="1">Multi-pass membrane protein</topology>
    </subcellularLocation>
</comment>
<organism evidence="9 10">
    <name type="scientific">Candidatus Faeciplasma pullistercoris</name>
    <dbReference type="NCBI Taxonomy" id="2840800"/>
    <lineage>
        <taxon>Bacteria</taxon>
        <taxon>Bacillati</taxon>
        <taxon>Bacillota</taxon>
        <taxon>Clostridia</taxon>
        <taxon>Eubacteriales</taxon>
        <taxon>Oscillospiraceae</taxon>
        <taxon>Oscillospiraceae incertae sedis</taxon>
        <taxon>Candidatus Faeciplasma</taxon>
    </lineage>
</organism>
<evidence type="ECO:0000256" key="1">
    <source>
        <dbReference type="ARBA" id="ARBA00004651"/>
    </source>
</evidence>
<evidence type="ECO:0000313" key="10">
    <source>
        <dbReference type="Proteomes" id="UP000824136"/>
    </source>
</evidence>
<dbReference type="InterPro" id="IPR002549">
    <property type="entry name" value="AI-2E-like"/>
</dbReference>
<dbReference type="GO" id="GO:0005886">
    <property type="term" value="C:plasma membrane"/>
    <property type="evidence" value="ECO:0007669"/>
    <property type="project" value="UniProtKB-SubCell"/>
</dbReference>
<feature type="transmembrane region" description="Helical" evidence="8">
    <location>
        <begin position="294"/>
        <end position="313"/>
    </location>
</feature>